<sequence>MVIVIVSKYNRIPAYTQAQRRKFQQAVYFDNTSDDRLYCNAAPAIFTFLMAQRHTALPHKLAGQAFAAHFVCILLRQRRENTNSVGDAK</sequence>
<comment type="caution">
    <text evidence="1">The sequence shown here is derived from an EMBL/GenBank/DDBJ whole genome shotgun (WGS) entry which is preliminary data.</text>
</comment>
<proteinExistence type="predicted"/>
<name>A0A3A4NSF6_ABYX5</name>
<reference evidence="1 2" key="1">
    <citation type="journal article" date="2017" name="ISME J.">
        <title>Energy and carbon metabolisms in a deep terrestrial subsurface fluid microbial community.</title>
        <authorList>
            <person name="Momper L."/>
            <person name="Jungbluth S.P."/>
            <person name="Lee M.D."/>
            <person name="Amend J.P."/>
        </authorList>
    </citation>
    <scope>NUCLEOTIDE SEQUENCE [LARGE SCALE GENOMIC DNA]</scope>
    <source>
        <strain evidence="1">SURF_5</strain>
    </source>
</reference>
<accession>A0A3A4NSF6</accession>
<organism evidence="1 2">
    <name type="scientific">Abyssobacteria bacterium (strain SURF_5)</name>
    <dbReference type="NCBI Taxonomy" id="2093360"/>
    <lineage>
        <taxon>Bacteria</taxon>
        <taxon>Pseudomonadati</taxon>
        <taxon>Candidatus Hydrogenedentota</taxon>
        <taxon>Candidatus Abyssobacteria</taxon>
    </lineage>
</organism>
<protein>
    <submittedName>
        <fullName evidence="1">Uncharacterized protein</fullName>
    </submittedName>
</protein>
<dbReference type="EMBL" id="QZKU01000065">
    <property type="protein sequence ID" value="RJP21729.1"/>
    <property type="molecule type" value="Genomic_DNA"/>
</dbReference>
<gene>
    <name evidence="1" type="ORF">C4520_09415</name>
</gene>
<dbReference type="Proteomes" id="UP000265882">
    <property type="component" value="Unassembled WGS sequence"/>
</dbReference>
<evidence type="ECO:0000313" key="1">
    <source>
        <dbReference type="EMBL" id="RJP21729.1"/>
    </source>
</evidence>
<dbReference type="AlphaFoldDB" id="A0A3A4NSF6"/>
<evidence type="ECO:0000313" key="2">
    <source>
        <dbReference type="Proteomes" id="UP000265882"/>
    </source>
</evidence>